<feature type="transmembrane region" description="Helical" evidence="1">
    <location>
        <begin position="92"/>
        <end position="115"/>
    </location>
</feature>
<keyword evidence="2" id="KW-1185">Reference proteome</keyword>
<feature type="transmembrane region" description="Helical" evidence="1">
    <location>
        <begin position="153"/>
        <end position="172"/>
    </location>
</feature>
<keyword evidence="1" id="KW-0812">Transmembrane</keyword>
<name>A0A915ASD8_PARUN</name>
<feature type="transmembrane region" description="Helical" evidence="1">
    <location>
        <begin position="127"/>
        <end position="147"/>
    </location>
</feature>
<accession>A0A915ASD8</accession>
<protein>
    <submittedName>
        <fullName evidence="3">Uncharacterized protein</fullName>
    </submittedName>
</protein>
<reference evidence="3" key="1">
    <citation type="submission" date="2022-11" db="UniProtKB">
        <authorList>
            <consortium name="WormBaseParasite"/>
        </authorList>
    </citation>
    <scope>IDENTIFICATION</scope>
</reference>
<organism evidence="2 3">
    <name type="scientific">Parascaris univalens</name>
    <name type="common">Nematode worm</name>
    <dbReference type="NCBI Taxonomy" id="6257"/>
    <lineage>
        <taxon>Eukaryota</taxon>
        <taxon>Metazoa</taxon>
        <taxon>Ecdysozoa</taxon>
        <taxon>Nematoda</taxon>
        <taxon>Chromadorea</taxon>
        <taxon>Rhabditida</taxon>
        <taxon>Spirurina</taxon>
        <taxon>Ascaridomorpha</taxon>
        <taxon>Ascaridoidea</taxon>
        <taxon>Ascarididae</taxon>
        <taxon>Parascaris</taxon>
    </lineage>
</organism>
<evidence type="ECO:0000313" key="3">
    <source>
        <dbReference type="WBParaSite" id="PgR014X_g035_t02"/>
    </source>
</evidence>
<evidence type="ECO:0000313" key="2">
    <source>
        <dbReference type="Proteomes" id="UP000887569"/>
    </source>
</evidence>
<dbReference type="Proteomes" id="UP000887569">
    <property type="component" value="Unplaced"/>
</dbReference>
<dbReference type="AlphaFoldDB" id="A0A915ASD8"/>
<sequence length="182" mass="20928">RALLPTFRSVSNIATFWKVRVSQVQTYKRGIRQINRDSDVGMPTPEPRFYPAKKAVSALALLQLMLATVHYVENSLVLHRNYDDFYHAESRLVVAVVWAFTLCWILVTLTLLFGTITNRPPLLLPHIIFSVIWLPFKLIVLIILFISSARISSLLFTSFTIVIIAMSIPCEWHCYNVMHLLL</sequence>
<keyword evidence="1" id="KW-1133">Transmembrane helix</keyword>
<keyword evidence="1" id="KW-0472">Membrane</keyword>
<dbReference type="WBParaSite" id="PgR014X_g035_t02">
    <property type="protein sequence ID" value="PgR014X_g035_t02"/>
    <property type="gene ID" value="PgR014X_g035"/>
</dbReference>
<proteinExistence type="predicted"/>
<evidence type="ECO:0000256" key="1">
    <source>
        <dbReference type="SAM" id="Phobius"/>
    </source>
</evidence>